<dbReference type="EMBL" id="BARS01057937">
    <property type="protein sequence ID" value="GAG44028.1"/>
    <property type="molecule type" value="Genomic_DNA"/>
</dbReference>
<dbReference type="Pfam" id="PF00196">
    <property type="entry name" value="GerE"/>
    <property type="match status" value="1"/>
</dbReference>
<feature type="domain" description="HTH luxR-type" evidence="4">
    <location>
        <begin position="33"/>
        <end position="98"/>
    </location>
</feature>
<dbReference type="SUPFAM" id="SSF46894">
    <property type="entry name" value="C-terminal effector domain of the bipartite response regulators"/>
    <property type="match status" value="1"/>
</dbReference>
<dbReference type="GO" id="GO:0003677">
    <property type="term" value="F:DNA binding"/>
    <property type="evidence" value="ECO:0007669"/>
    <property type="project" value="UniProtKB-KW"/>
</dbReference>
<accession>X0Y5S8</accession>
<organism evidence="5">
    <name type="scientific">marine sediment metagenome</name>
    <dbReference type="NCBI Taxonomy" id="412755"/>
    <lineage>
        <taxon>unclassified sequences</taxon>
        <taxon>metagenomes</taxon>
        <taxon>ecological metagenomes</taxon>
    </lineage>
</organism>
<keyword evidence="2" id="KW-0238">DNA-binding</keyword>
<dbReference type="InterPro" id="IPR036388">
    <property type="entry name" value="WH-like_DNA-bd_sf"/>
</dbReference>
<dbReference type="Gene3D" id="1.10.10.10">
    <property type="entry name" value="Winged helix-like DNA-binding domain superfamily/Winged helix DNA-binding domain"/>
    <property type="match status" value="1"/>
</dbReference>
<dbReference type="PROSITE" id="PS50043">
    <property type="entry name" value="HTH_LUXR_2"/>
    <property type="match status" value="1"/>
</dbReference>
<comment type="caution">
    <text evidence="5">The sequence shown here is derived from an EMBL/GenBank/DDBJ whole genome shotgun (WGS) entry which is preliminary data.</text>
</comment>
<gene>
    <name evidence="5" type="ORF">S01H1_84734</name>
</gene>
<name>X0Y5S8_9ZZZZ</name>
<dbReference type="GO" id="GO:0006355">
    <property type="term" value="P:regulation of DNA-templated transcription"/>
    <property type="evidence" value="ECO:0007669"/>
    <property type="project" value="InterPro"/>
</dbReference>
<dbReference type="InterPro" id="IPR000792">
    <property type="entry name" value="Tscrpt_reg_LuxR_C"/>
</dbReference>
<dbReference type="PANTHER" id="PTHR44688:SF16">
    <property type="entry name" value="DNA-BINDING TRANSCRIPTIONAL ACTIVATOR DEVR_DOSR"/>
    <property type="match status" value="1"/>
</dbReference>
<sequence>TLAAEGKFIVDLPVAKTVVAALQSLNGYRHEAIPEHINLLTKQERKVIVLMAQDNSNKEIAEALFTTEDTVKVHVHNIMHKLAAHSRLEATICAVEEGLQHSVDGSRAEPM</sequence>
<dbReference type="InterPro" id="IPR016032">
    <property type="entry name" value="Sig_transdc_resp-reg_C-effctor"/>
</dbReference>
<dbReference type="PRINTS" id="PR00038">
    <property type="entry name" value="HTHLUXR"/>
</dbReference>
<protein>
    <recommendedName>
        <fullName evidence="4">HTH luxR-type domain-containing protein</fullName>
    </recommendedName>
</protein>
<evidence type="ECO:0000256" key="3">
    <source>
        <dbReference type="ARBA" id="ARBA00023163"/>
    </source>
</evidence>
<proteinExistence type="predicted"/>
<reference evidence="5" key="1">
    <citation type="journal article" date="2014" name="Front. Microbiol.">
        <title>High frequency of phylogenetically diverse reductive dehalogenase-homologous genes in deep subseafloor sedimentary metagenomes.</title>
        <authorList>
            <person name="Kawai M."/>
            <person name="Futagami T."/>
            <person name="Toyoda A."/>
            <person name="Takaki Y."/>
            <person name="Nishi S."/>
            <person name="Hori S."/>
            <person name="Arai W."/>
            <person name="Tsubouchi T."/>
            <person name="Morono Y."/>
            <person name="Uchiyama I."/>
            <person name="Ito T."/>
            <person name="Fujiyama A."/>
            <person name="Inagaki F."/>
            <person name="Takami H."/>
        </authorList>
    </citation>
    <scope>NUCLEOTIDE SEQUENCE</scope>
    <source>
        <strain evidence="5">Expedition CK06-06</strain>
    </source>
</reference>
<evidence type="ECO:0000313" key="5">
    <source>
        <dbReference type="EMBL" id="GAG44028.1"/>
    </source>
</evidence>
<dbReference type="PANTHER" id="PTHR44688">
    <property type="entry name" value="DNA-BINDING TRANSCRIPTIONAL ACTIVATOR DEVR_DOSR"/>
    <property type="match status" value="1"/>
</dbReference>
<keyword evidence="3" id="KW-0804">Transcription</keyword>
<feature type="non-terminal residue" evidence="5">
    <location>
        <position position="1"/>
    </location>
</feature>
<evidence type="ECO:0000256" key="1">
    <source>
        <dbReference type="ARBA" id="ARBA00023015"/>
    </source>
</evidence>
<dbReference type="AlphaFoldDB" id="X0Y5S8"/>
<evidence type="ECO:0000256" key="2">
    <source>
        <dbReference type="ARBA" id="ARBA00023125"/>
    </source>
</evidence>
<keyword evidence="1" id="KW-0805">Transcription regulation</keyword>
<dbReference type="SMART" id="SM00421">
    <property type="entry name" value="HTH_LUXR"/>
    <property type="match status" value="1"/>
</dbReference>
<evidence type="ECO:0000259" key="4">
    <source>
        <dbReference type="PROSITE" id="PS50043"/>
    </source>
</evidence>
<dbReference type="CDD" id="cd06170">
    <property type="entry name" value="LuxR_C_like"/>
    <property type="match status" value="1"/>
</dbReference>